<dbReference type="GO" id="GO:0004485">
    <property type="term" value="F:methylcrotonoyl-CoA carboxylase activity"/>
    <property type="evidence" value="ECO:0007669"/>
    <property type="project" value="TreeGrafter"/>
</dbReference>
<organism evidence="2 3">
    <name type="scientific">Hypsibius exemplaris</name>
    <name type="common">Freshwater tardigrade</name>
    <dbReference type="NCBI Taxonomy" id="2072580"/>
    <lineage>
        <taxon>Eukaryota</taxon>
        <taxon>Metazoa</taxon>
        <taxon>Ecdysozoa</taxon>
        <taxon>Tardigrada</taxon>
        <taxon>Eutardigrada</taxon>
        <taxon>Parachela</taxon>
        <taxon>Hypsibioidea</taxon>
        <taxon>Hypsibiidae</taxon>
        <taxon>Hypsibius</taxon>
    </lineage>
</organism>
<dbReference type="Proteomes" id="UP000192578">
    <property type="component" value="Unassembled WGS sequence"/>
</dbReference>
<dbReference type="Gene3D" id="3.90.226.10">
    <property type="entry name" value="2-enoyl-CoA Hydratase, Chain A, domain 1"/>
    <property type="match status" value="1"/>
</dbReference>
<dbReference type="GO" id="GO:0005739">
    <property type="term" value="C:mitochondrion"/>
    <property type="evidence" value="ECO:0007669"/>
    <property type="project" value="TreeGrafter"/>
</dbReference>
<dbReference type="EMBL" id="MTYJ01000800">
    <property type="protein sequence ID" value="OWA55448.1"/>
    <property type="molecule type" value="Genomic_DNA"/>
</dbReference>
<gene>
    <name evidence="2" type="ORF">BV898_19835</name>
</gene>
<dbReference type="GO" id="GO:0006552">
    <property type="term" value="P:L-leucine catabolic process"/>
    <property type="evidence" value="ECO:0007669"/>
    <property type="project" value="TreeGrafter"/>
</dbReference>
<dbReference type="PANTHER" id="PTHR22855:SF13">
    <property type="entry name" value="METHYLCROTONOYL-COA CARBOXYLASE BETA CHAIN, MITOCHONDRIAL"/>
    <property type="match status" value="1"/>
</dbReference>
<comment type="similarity">
    <text evidence="1">Belongs to the AccD/PCCB family.</text>
</comment>
<feature type="non-terminal residue" evidence="2">
    <location>
        <position position="1"/>
    </location>
</feature>
<dbReference type="PANTHER" id="PTHR22855">
    <property type="entry name" value="ACETYL, PROPIONYL, PYRUVATE, AND GLUTACONYL CARBOXYLASE-RELATED"/>
    <property type="match status" value="1"/>
</dbReference>
<proteinExistence type="inferred from homology"/>
<comment type="caution">
    <text evidence="2">The sequence shown here is derived from an EMBL/GenBank/DDBJ whole genome shotgun (WGS) entry which is preliminary data.</text>
</comment>
<reference evidence="3" key="1">
    <citation type="submission" date="2017-01" db="EMBL/GenBank/DDBJ databases">
        <title>Comparative genomics of anhydrobiosis in the tardigrade Hypsibius dujardini.</title>
        <authorList>
            <person name="Yoshida Y."/>
            <person name="Koutsovoulos G."/>
            <person name="Laetsch D."/>
            <person name="Stevens L."/>
            <person name="Kumar S."/>
            <person name="Horikawa D."/>
            <person name="Ishino K."/>
            <person name="Komine S."/>
            <person name="Tomita M."/>
            <person name="Blaxter M."/>
            <person name="Arakawa K."/>
        </authorList>
    </citation>
    <scope>NUCLEOTIDE SEQUENCE [LARGE SCALE GENOMIC DNA]</scope>
    <source>
        <strain evidence="3">Z151</strain>
    </source>
</reference>
<protein>
    <submittedName>
        <fullName evidence="2">Uncharacterized protein</fullName>
    </submittedName>
</protein>
<dbReference type="AlphaFoldDB" id="A0A9X6NM96"/>
<accession>A0A9X6NM96</accession>
<dbReference type="InterPro" id="IPR045190">
    <property type="entry name" value="MCCB/AccD1-like"/>
</dbReference>
<sequence>MLAKIGTPVDAQADDFQRNSERMQSVVETLRGTIQRIVRGTDEKSIQRHVSKGKLLVRDRISALLDPG</sequence>
<name>A0A9X6NM96_HYPEX</name>
<evidence type="ECO:0000313" key="2">
    <source>
        <dbReference type="EMBL" id="OWA55448.1"/>
    </source>
</evidence>
<dbReference type="OrthoDB" id="439921at2759"/>
<evidence type="ECO:0000256" key="1">
    <source>
        <dbReference type="ARBA" id="ARBA00006102"/>
    </source>
</evidence>
<dbReference type="GO" id="GO:1905202">
    <property type="term" value="C:methylcrotonoyl-CoA carboxylase complex"/>
    <property type="evidence" value="ECO:0007669"/>
    <property type="project" value="TreeGrafter"/>
</dbReference>
<keyword evidence="3" id="KW-1185">Reference proteome</keyword>
<evidence type="ECO:0000313" key="3">
    <source>
        <dbReference type="Proteomes" id="UP000192578"/>
    </source>
</evidence>